<keyword evidence="1" id="KW-0805">Transcription regulation</keyword>
<dbReference type="PROSITE" id="PS01124">
    <property type="entry name" value="HTH_ARAC_FAMILY_2"/>
    <property type="match status" value="1"/>
</dbReference>
<dbReference type="SUPFAM" id="SSF46689">
    <property type="entry name" value="Homeodomain-like"/>
    <property type="match status" value="1"/>
</dbReference>
<dbReference type="Proteomes" id="UP000652198">
    <property type="component" value="Unassembled WGS sequence"/>
</dbReference>
<dbReference type="InterPro" id="IPR011051">
    <property type="entry name" value="RmlC_Cupin_sf"/>
</dbReference>
<evidence type="ECO:0000256" key="2">
    <source>
        <dbReference type="ARBA" id="ARBA00023125"/>
    </source>
</evidence>
<dbReference type="InterPro" id="IPR018060">
    <property type="entry name" value="HTH_AraC"/>
</dbReference>
<reference evidence="5 6" key="1">
    <citation type="submission" date="2019-11" db="EMBL/GenBank/DDBJ databases">
        <title>Metabolism of dissolved organic matter in forest soils.</title>
        <authorList>
            <person name="Cyle K.T."/>
            <person name="Wilhelm R.C."/>
            <person name="Martinez C.E."/>
        </authorList>
    </citation>
    <scope>NUCLEOTIDE SEQUENCE [LARGE SCALE GENOMIC DNA]</scope>
    <source>
        <strain evidence="5 6">1N</strain>
    </source>
</reference>
<accession>A0ABX2C335</accession>
<keyword evidence="6" id="KW-1185">Reference proteome</keyword>
<evidence type="ECO:0000313" key="5">
    <source>
        <dbReference type="EMBL" id="NPT46540.1"/>
    </source>
</evidence>
<keyword evidence="3" id="KW-0804">Transcription</keyword>
<dbReference type="Gene3D" id="2.60.120.10">
    <property type="entry name" value="Jelly Rolls"/>
    <property type="match status" value="1"/>
</dbReference>
<comment type="caution">
    <text evidence="5">The sequence shown here is derived from an EMBL/GenBank/DDBJ whole genome shotgun (WGS) entry which is preliminary data.</text>
</comment>
<dbReference type="PANTHER" id="PTHR11019:SF159">
    <property type="entry name" value="TRANSCRIPTIONAL REGULATOR-RELATED"/>
    <property type="match status" value="1"/>
</dbReference>
<dbReference type="InterPro" id="IPR018062">
    <property type="entry name" value="HTH_AraC-typ_CS"/>
</dbReference>
<feature type="domain" description="HTH araC/xylS-type" evidence="4">
    <location>
        <begin position="146"/>
        <end position="245"/>
    </location>
</feature>
<proteinExistence type="predicted"/>
<keyword evidence="2" id="KW-0238">DNA-binding</keyword>
<evidence type="ECO:0000259" key="4">
    <source>
        <dbReference type="PROSITE" id="PS01124"/>
    </source>
</evidence>
<sequence length="257" mass="27894">MRMMHSTCVVTDMRLGAGEQRHAEPAAVGCFLYVRHGGVWITVGRRAYCVTQGDGIWLPQSVTHSVSAVYDADICALRVDTGVSTDFVPAARVLRCSDVLVAIFSATQRAIIERSYAVVVALLADELRAVHETGGTFAVRMPSPGSRVAALCEALLMHPTKDMALRDAASRAGVSCRTLSRIFTRELGVSVGRWRREVQVGVAMCALVRGISVAETARVLGFTSSAFSTFFKSRIGHSPREWLARQRIRPPEESASG</sequence>
<organism evidence="5 6">
    <name type="scientific">Paraburkholderia solitsugae</name>
    <dbReference type="NCBI Taxonomy" id="2675748"/>
    <lineage>
        <taxon>Bacteria</taxon>
        <taxon>Pseudomonadati</taxon>
        <taxon>Pseudomonadota</taxon>
        <taxon>Betaproteobacteria</taxon>
        <taxon>Burkholderiales</taxon>
        <taxon>Burkholderiaceae</taxon>
        <taxon>Paraburkholderia</taxon>
    </lineage>
</organism>
<dbReference type="SUPFAM" id="SSF51182">
    <property type="entry name" value="RmlC-like cupins"/>
    <property type="match status" value="1"/>
</dbReference>
<protein>
    <submittedName>
        <fullName evidence="5">Helix-turn-helix domain-containing protein</fullName>
    </submittedName>
</protein>
<dbReference type="InterPro" id="IPR009057">
    <property type="entry name" value="Homeodomain-like_sf"/>
</dbReference>
<dbReference type="InterPro" id="IPR014710">
    <property type="entry name" value="RmlC-like_jellyroll"/>
</dbReference>
<dbReference type="EMBL" id="WOEY01000135">
    <property type="protein sequence ID" value="NPT46540.1"/>
    <property type="molecule type" value="Genomic_DNA"/>
</dbReference>
<gene>
    <name evidence="5" type="ORF">GNZ12_35550</name>
</gene>
<evidence type="ECO:0000256" key="3">
    <source>
        <dbReference type="ARBA" id="ARBA00023163"/>
    </source>
</evidence>
<evidence type="ECO:0000256" key="1">
    <source>
        <dbReference type="ARBA" id="ARBA00023015"/>
    </source>
</evidence>
<dbReference type="PROSITE" id="PS00041">
    <property type="entry name" value="HTH_ARAC_FAMILY_1"/>
    <property type="match status" value="1"/>
</dbReference>
<name>A0ABX2C335_9BURK</name>
<dbReference type="PANTHER" id="PTHR11019">
    <property type="entry name" value="HTH-TYPE TRANSCRIPTIONAL REGULATOR NIMR"/>
    <property type="match status" value="1"/>
</dbReference>
<evidence type="ECO:0000313" key="6">
    <source>
        <dbReference type="Proteomes" id="UP000652198"/>
    </source>
</evidence>
<dbReference type="SMART" id="SM00342">
    <property type="entry name" value="HTH_ARAC"/>
    <property type="match status" value="1"/>
</dbReference>
<dbReference type="Pfam" id="PF12833">
    <property type="entry name" value="HTH_18"/>
    <property type="match status" value="1"/>
</dbReference>
<dbReference type="Gene3D" id="1.10.10.60">
    <property type="entry name" value="Homeodomain-like"/>
    <property type="match status" value="2"/>
</dbReference>